<dbReference type="Proteomes" id="UP000602510">
    <property type="component" value="Unassembled WGS sequence"/>
</dbReference>
<proteinExistence type="predicted"/>
<evidence type="ECO:0000313" key="2">
    <source>
        <dbReference type="Proteomes" id="UP000602510"/>
    </source>
</evidence>
<name>A0A833WJR4_PHYIN</name>
<comment type="caution">
    <text evidence="1">The sequence shown here is derived from an EMBL/GenBank/DDBJ whole genome shotgun (WGS) entry which is preliminary data.</text>
</comment>
<evidence type="ECO:0008006" key="3">
    <source>
        <dbReference type="Google" id="ProtNLM"/>
    </source>
</evidence>
<keyword evidence="2" id="KW-1185">Reference proteome</keyword>
<accession>A0A833WJR4</accession>
<feature type="non-terminal residue" evidence="1">
    <location>
        <position position="139"/>
    </location>
</feature>
<reference evidence="1" key="1">
    <citation type="submission" date="2020-04" db="EMBL/GenBank/DDBJ databases">
        <title>Hybrid Assembly of Korean Phytophthora infestans isolates.</title>
        <authorList>
            <person name="Prokchorchik M."/>
            <person name="Lee Y."/>
            <person name="Seo J."/>
            <person name="Cho J.-H."/>
            <person name="Park Y.-E."/>
            <person name="Jang D.-C."/>
            <person name="Im J.-S."/>
            <person name="Choi J.-G."/>
            <person name="Park H.-J."/>
            <person name="Lee G.-B."/>
            <person name="Lee Y.-G."/>
            <person name="Hong S.-Y."/>
            <person name="Cho K."/>
            <person name="Sohn K.H."/>
        </authorList>
    </citation>
    <scope>NUCLEOTIDE SEQUENCE</scope>
    <source>
        <strain evidence="1">KR_1_A1</strain>
    </source>
</reference>
<organism evidence="1 2">
    <name type="scientific">Phytophthora infestans</name>
    <name type="common">Potato late blight agent</name>
    <name type="synonym">Botrytis infestans</name>
    <dbReference type="NCBI Taxonomy" id="4787"/>
    <lineage>
        <taxon>Eukaryota</taxon>
        <taxon>Sar</taxon>
        <taxon>Stramenopiles</taxon>
        <taxon>Oomycota</taxon>
        <taxon>Peronosporomycetes</taxon>
        <taxon>Peronosporales</taxon>
        <taxon>Peronosporaceae</taxon>
        <taxon>Phytophthora</taxon>
    </lineage>
</organism>
<dbReference type="AlphaFoldDB" id="A0A833WJR4"/>
<protein>
    <recommendedName>
        <fullName evidence="3">Retrotransposon gag domain-containing protein</fullName>
    </recommendedName>
</protein>
<gene>
    <name evidence="1" type="ORF">GN244_ATG09642</name>
</gene>
<dbReference type="EMBL" id="WSZM01000208">
    <property type="protein sequence ID" value="KAF4038225.1"/>
    <property type="molecule type" value="Genomic_DNA"/>
</dbReference>
<sequence>MIFRSRPGGESLDGDEPVVRAPYAAEPAVSSAVLEQMNQRHPAPEFKVEGTSMPHFSGMPDESVDEFIFRAKMFMQGKNLNYDDQRNDARVVAMLASSLRAGAASWYHTRVAIEQRPIANISDFHARACSAGPAVSHPP</sequence>
<evidence type="ECO:0000313" key="1">
    <source>
        <dbReference type="EMBL" id="KAF4038225.1"/>
    </source>
</evidence>